<accession>A0ABR6CP56</accession>
<comment type="caution">
    <text evidence="1">The sequence shown here is derived from an EMBL/GenBank/DDBJ whole genome shotgun (WGS) entry which is preliminary data.</text>
</comment>
<dbReference type="EMBL" id="JACJHX010000005">
    <property type="protein sequence ID" value="MBA9026822.1"/>
    <property type="molecule type" value="Genomic_DNA"/>
</dbReference>
<dbReference type="Proteomes" id="UP000626697">
    <property type="component" value="Unassembled WGS sequence"/>
</dbReference>
<protein>
    <submittedName>
        <fullName evidence="1">Uncharacterized protein</fullName>
    </submittedName>
</protein>
<proteinExistence type="predicted"/>
<evidence type="ECO:0000313" key="2">
    <source>
        <dbReference type="Proteomes" id="UP000626697"/>
    </source>
</evidence>
<name>A0ABR6CP56_9BACI</name>
<keyword evidence="2" id="KW-1185">Reference proteome</keyword>
<sequence>MVSPVLLSQGFCICFDPSTVRTQTMYNGSELWASTKLLKITAVSFTISQSGFTGCLSPILPKSRWEE</sequence>
<gene>
    <name evidence="1" type="ORF">HNP81_002107</name>
</gene>
<evidence type="ECO:0000313" key="1">
    <source>
        <dbReference type="EMBL" id="MBA9026822.1"/>
    </source>
</evidence>
<organism evidence="1 2">
    <name type="scientific">Peribacillus huizhouensis</name>
    <dbReference type="NCBI Taxonomy" id="1501239"/>
    <lineage>
        <taxon>Bacteria</taxon>
        <taxon>Bacillati</taxon>
        <taxon>Bacillota</taxon>
        <taxon>Bacilli</taxon>
        <taxon>Bacillales</taxon>
        <taxon>Bacillaceae</taxon>
        <taxon>Peribacillus</taxon>
    </lineage>
</organism>
<reference evidence="1 2" key="1">
    <citation type="submission" date="2020-08" db="EMBL/GenBank/DDBJ databases">
        <title>Genomic Encyclopedia of Type Strains, Phase IV (KMG-IV): sequencing the most valuable type-strain genomes for metagenomic binning, comparative biology and taxonomic classification.</title>
        <authorList>
            <person name="Goeker M."/>
        </authorList>
    </citation>
    <scope>NUCLEOTIDE SEQUENCE [LARGE SCALE GENOMIC DNA]</scope>
    <source>
        <strain evidence="1 2">DSM 105481</strain>
    </source>
</reference>